<accession>A0A4S2LFY1</accession>
<evidence type="ECO:0000313" key="2">
    <source>
        <dbReference type="Proteomes" id="UP000308267"/>
    </source>
</evidence>
<comment type="caution">
    <text evidence="1">The sequence shown here is derived from an EMBL/GenBank/DDBJ whole genome shotgun (WGS) entry which is preliminary data.</text>
</comment>
<organism evidence="1 2">
    <name type="scientific">Opisthorchis felineus</name>
    <dbReference type="NCBI Taxonomy" id="147828"/>
    <lineage>
        <taxon>Eukaryota</taxon>
        <taxon>Metazoa</taxon>
        <taxon>Spiralia</taxon>
        <taxon>Lophotrochozoa</taxon>
        <taxon>Platyhelminthes</taxon>
        <taxon>Trematoda</taxon>
        <taxon>Digenea</taxon>
        <taxon>Opisthorchiida</taxon>
        <taxon>Opisthorchiata</taxon>
        <taxon>Opisthorchiidae</taxon>
        <taxon>Opisthorchis</taxon>
    </lineage>
</organism>
<dbReference type="Proteomes" id="UP000308267">
    <property type="component" value="Unassembled WGS sequence"/>
</dbReference>
<dbReference type="EMBL" id="SJOL01008927">
    <property type="protein sequence ID" value="TGZ59267.1"/>
    <property type="molecule type" value="Genomic_DNA"/>
</dbReference>
<reference evidence="1 2" key="1">
    <citation type="journal article" date="2019" name="BMC Genomics">
        <title>New insights from Opisthorchis felineus genome: update on genomics of the epidemiologically important liver flukes.</title>
        <authorList>
            <person name="Ershov N.I."/>
            <person name="Mordvinov V.A."/>
            <person name="Prokhortchouk E.B."/>
            <person name="Pakharukova M.Y."/>
            <person name="Gunbin K.V."/>
            <person name="Ustyantsev K."/>
            <person name="Genaev M.A."/>
            <person name="Blinov A.G."/>
            <person name="Mazur A."/>
            <person name="Boulygina E."/>
            <person name="Tsygankova S."/>
            <person name="Khrameeva E."/>
            <person name="Chekanov N."/>
            <person name="Fan G."/>
            <person name="Xiao A."/>
            <person name="Zhang H."/>
            <person name="Xu X."/>
            <person name="Yang H."/>
            <person name="Solovyev V."/>
            <person name="Lee S.M."/>
            <person name="Liu X."/>
            <person name="Afonnikov D.A."/>
            <person name="Skryabin K.G."/>
        </authorList>
    </citation>
    <scope>NUCLEOTIDE SEQUENCE [LARGE SCALE GENOMIC DNA]</scope>
    <source>
        <strain evidence="1">AK-0245</strain>
        <tissue evidence="1">Whole organism</tissue>
    </source>
</reference>
<name>A0A4S2LFY1_OPIFE</name>
<protein>
    <submittedName>
        <fullName evidence="1">Uncharacterized protein</fullName>
    </submittedName>
</protein>
<dbReference type="AlphaFoldDB" id="A0A4S2LFY1"/>
<gene>
    <name evidence="1" type="ORF">CRM22_009174</name>
</gene>
<sequence>MLPTSKPNCQCPLDISEAGVLSSKLLTHQSLVPYSSRLSKGDFIVRPSLSDDPIPSLKRGIILASLPPPNTRCSPAKAMALGISFLNRDIHLGPQLWEQEQTTALTLPGSCHIVSQGTLRLH</sequence>
<keyword evidence="2" id="KW-1185">Reference proteome</keyword>
<evidence type="ECO:0000313" key="1">
    <source>
        <dbReference type="EMBL" id="TGZ59267.1"/>
    </source>
</evidence>
<proteinExistence type="predicted"/>